<feature type="transmembrane region" description="Helical" evidence="1">
    <location>
        <begin position="318"/>
        <end position="337"/>
    </location>
</feature>
<feature type="transmembrane region" description="Helical" evidence="1">
    <location>
        <begin position="27"/>
        <end position="45"/>
    </location>
</feature>
<dbReference type="Pfam" id="PF14897">
    <property type="entry name" value="EpsG"/>
    <property type="match status" value="1"/>
</dbReference>
<keyword evidence="1" id="KW-1133">Transmembrane helix</keyword>
<feature type="transmembrane region" description="Helical" evidence="1">
    <location>
        <begin position="271"/>
        <end position="298"/>
    </location>
</feature>
<gene>
    <name evidence="2" type="ORF">OTG14_10855</name>
</gene>
<feature type="transmembrane region" description="Helical" evidence="1">
    <location>
        <begin position="71"/>
        <end position="100"/>
    </location>
</feature>
<evidence type="ECO:0000313" key="2">
    <source>
        <dbReference type="EMBL" id="MCX8303457.1"/>
    </source>
</evidence>
<reference evidence="2" key="1">
    <citation type="submission" date="2022-11" db="EMBL/GenBank/DDBJ databases">
        <title>The draft genomes of two Enterobacter strains.</title>
        <authorList>
            <person name="He Y."/>
            <person name="Wu S."/>
            <person name="Feng Y."/>
            <person name="Zong Z."/>
        </authorList>
    </citation>
    <scope>NUCLEOTIDE SEQUENCE</scope>
    <source>
        <strain evidence="2">155092</strain>
    </source>
</reference>
<feature type="transmembrane region" description="Helical" evidence="1">
    <location>
        <begin position="112"/>
        <end position="129"/>
    </location>
</feature>
<dbReference type="Proteomes" id="UP001163211">
    <property type="component" value="Unassembled WGS sequence"/>
</dbReference>
<protein>
    <submittedName>
        <fullName evidence="2">EpsG family protein</fullName>
    </submittedName>
</protein>
<keyword evidence="1" id="KW-0472">Membrane</keyword>
<accession>A0ABT3XF58</accession>
<dbReference type="EMBL" id="JAPMLV010000001">
    <property type="protein sequence ID" value="MCX8303457.1"/>
    <property type="molecule type" value="Genomic_DNA"/>
</dbReference>
<feature type="transmembrane region" description="Helical" evidence="1">
    <location>
        <begin position="188"/>
        <end position="220"/>
    </location>
</feature>
<name>A0ABT3XF58_9ENTR</name>
<evidence type="ECO:0000256" key="1">
    <source>
        <dbReference type="SAM" id="Phobius"/>
    </source>
</evidence>
<organism evidence="2 3">
    <name type="scientific">Enterobacter pseudoroggenkampii</name>
    <dbReference type="NCBI Taxonomy" id="2996112"/>
    <lineage>
        <taxon>Bacteria</taxon>
        <taxon>Pseudomonadati</taxon>
        <taxon>Pseudomonadota</taxon>
        <taxon>Gammaproteobacteria</taxon>
        <taxon>Enterobacterales</taxon>
        <taxon>Enterobacteriaceae</taxon>
        <taxon>Enterobacter</taxon>
    </lineage>
</organism>
<proteinExistence type="predicted"/>
<comment type="caution">
    <text evidence="2">The sequence shown here is derived from an EMBL/GenBank/DDBJ whole genome shotgun (WGS) entry which is preliminary data.</text>
</comment>
<dbReference type="InterPro" id="IPR049458">
    <property type="entry name" value="EpsG-like"/>
</dbReference>
<evidence type="ECO:0000313" key="3">
    <source>
        <dbReference type="Proteomes" id="UP001163211"/>
    </source>
</evidence>
<feature type="transmembrane region" description="Helical" evidence="1">
    <location>
        <begin position="158"/>
        <end position="182"/>
    </location>
</feature>
<dbReference type="RefSeq" id="WP_073961499.1">
    <property type="nucleotide sequence ID" value="NZ_CP129025.1"/>
</dbReference>
<keyword evidence="1" id="KW-0812">Transmembrane</keyword>
<keyword evidence="3" id="KW-1185">Reference proteome</keyword>
<sequence>MFILSQCMPLLFLSLLWPNFKASLKRIVAYSLVFLLGVAYTAFYLNGEDWVNYYVNFFTREGTAWFEPGFYLLYSCLSFLSHYNFGITTLLFFLLSFAILTKFVLDNKDCNLPFFLLLLIICFGNTLILEQLRQFVSAILALCALTTRLNLNKKKSNFYLLLAIAFHASAVIVGCAFLLASIKNSKAFIFISLSIASFLLLLLTSDSLVNIGVQLLPVIFLKIKVYREITDLTLHVGPSLIFSIIYLLYQFKNIGELKYTGDYSVVFLKRQLFFGGLVFLVGIFIPFMSRMSTFFIIFLFYDVAINNYFKYFQIGRKVVLKFVLVLFYSLFSMASYFKNDIAPISFDNLTFNFIPFVLNDVNYDSLVYETYFKNALVTSELISDK</sequence>
<feature type="transmembrane region" description="Helical" evidence="1">
    <location>
        <begin position="232"/>
        <end position="251"/>
    </location>
</feature>